<dbReference type="PROSITE" id="PS50850">
    <property type="entry name" value="MFS"/>
    <property type="match status" value="1"/>
</dbReference>
<dbReference type="Proteomes" id="UP000533017">
    <property type="component" value="Unassembled WGS sequence"/>
</dbReference>
<keyword evidence="4 6" id="KW-0472">Membrane</keyword>
<feature type="transmembrane region" description="Helical" evidence="6">
    <location>
        <begin position="339"/>
        <end position="360"/>
    </location>
</feature>
<reference evidence="8 9" key="1">
    <citation type="submission" date="2020-07" db="EMBL/GenBank/DDBJ databases">
        <title>Sequencing the genomes of 1000 actinobacteria strains.</title>
        <authorList>
            <person name="Klenk H.-P."/>
        </authorList>
    </citation>
    <scope>NUCLEOTIDE SEQUENCE [LARGE SCALE GENOMIC DNA]</scope>
    <source>
        <strain evidence="8 9">DSM 45117</strain>
    </source>
</reference>
<feature type="transmembrane region" description="Helical" evidence="6">
    <location>
        <begin position="176"/>
        <end position="196"/>
    </location>
</feature>
<gene>
    <name evidence="8" type="ORF">FHR37_003307</name>
</gene>
<feature type="transmembrane region" description="Helical" evidence="6">
    <location>
        <begin position="310"/>
        <end position="333"/>
    </location>
</feature>
<keyword evidence="2 6" id="KW-0812">Transmembrane</keyword>
<evidence type="ECO:0000256" key="4">
    <source>
        <dbReference type="ARBA" id="ARBA00023136"/>
    </source>
</evidence>
<dbReference type="PANTHER" id="PTHR11360">
    <property type="entry name" value="MONOCARBOXYLATE TRANSPORTER"/>
    <property type="match status" value="1"/>
</dbReference>
<dbReference type="Pfam" id="PF07690">
    <property type="entry name" value="MFS_1"/>
    <property type="match status" value="1"/>
</dbReference>
<feature type="region of interest" description="Disordered" evidence="5">
    <location>
        <begin position="425"/>
        <end position="465"/>
    </location>
</feature>
<dbReference type="InterPro" id="IPR020846">
    <property type="entry name" value="MFS_dom"/>
</dbReference>
<evidence type="ECO:0000256" key="6">
    <source>
        <dbReference type="SAM" id="Phobius"/>
    </source>
</evidence>
<evidence type="ECO:0000313" key="9">
    <source>
        <dbReference type="Proteomes" id="UP000533017"/>
    </source>
</evidence>
<feature type="transmembrane region" description="Helical" evidence="6">
    <location>
        <begin position="372"/>
        <end position="394"/>
    </location>
</feature>
<protein>
    <submittedName>
        <fullName evidence="8">MFS family permease</fullName>
    </submittedName>
</protein>
<accession>A0ABX2S491</accession>
<dbReference type="InterPro" id="IPR011701">
    <property type="entry name" value="MFS"/>
</dbReference>
<feature type="transmembrane region" description="Helical" evidence="6">
    <location>
        <begin position="87"/>
        <end position="107"/>
    </location>
</feature>
<dbReference type="SUPFAM" id="SSF103473">
    <property type="entry name" value="MFS general substrate transporter"/>
    <property type="match status" value="1"/>
</dbReference>
<proteinExistence type="predicted"/>
<dbReference type="PANTHER" id="PTHR11360:SF284">
    <property type="entry name" value="EG:103B4.3 PROTEIN-RELATED"/>
    <property type="match status" value="1"/>
</dbReference>
<feature type="transmembrane region" description="Helical" evidence="6">
    <location>
        <begin position="245"/>
        <end position="269"/>
    </location>
</feature>
<keyword evidence="3 6" id="KW-1133">Transmembrane helix</keyword>
<feature type="transmembrane region" description="Helical" evidence="6">
    <location>
        <begin position="145"/>
        <end position="170"/>
    </location>
</feature>
<feature type="transmembrane region" description="Helical" evidence="6">
    <location>
        <begin position="52"/>
        <end position="75"/>
    </location>
</feature>
<dbReference type="RefSeq" id="WP_237768529.1">
    <property type="nucleotide sequence ID" value="NZ_FOOI01000001.1"/>
</dbReference>
<comment type="subcellular location">
    <subcellularLocation>
        <location evidence="1">Cell membrane</location>
        <topology evidence="1">Multi-pass membrane protein</topology>
    </subcellularLocation>
</comment>
<sequence>MHTSTAPMSTRPPRLHRAWLVAGVSLLTLVAAAGFGATPGVLVTPLQEEFGWSRSTISLAISVNLLLYGLTAPFAAALMERFGIRRVLVGALTLIVVGSGLTTVMTASWQLVLLWGVLVGLGTGAMALGFVATITGRWFVRHRGLVTGVLTSGGATGRLVFLPVLATLAVGSGWRSASWTVTIAALAVVPLVVVFLRDRPSDVGLAPYGATGEDPSAPSAASEPTAHPAAGRAPATLSAAARTRVFWLLAVGFAICGMSTNGLIQIHLIPAAHDHGMSEPVAASLLALVGVLDVIGTVASGWLTDRVPAALLLGLYYALRGGSLLLLPSLLAAEPHPSLLIFIVFYGLDWVATVPPTIALCRTHFGTAGPIVFGWVFACHQIGAAIAATAAGVIRDDLGSYTVAFTGAGLLCFLAAAASIRIPNRPAGDQTREQVTDRAREQDEASDRGQDRDQDRGERSPVTSR</sequence>
<feature type="transmembrane region" description="Helical" evidence="6">
    <location>
        <begin position="113"/>
        <end position="133"/>
    </location>
</feature>
<organism evidence="8 9">
    <name type="scientific">Actinopolymorpha cephalotaxi</name>
    <dbReference type="NCBI Taxonomy" id="504797"/>
    <lineage>
        <taxon>Bacteria</taxon>
        <taxon>Bacillati</taxon>
        <taxon>Actinomycetota</taxon>
        <taxon>Actinomycetes</taxon>
        <taxon>Propionibacteriales</taxon>
        <taxon>Actinopolymorphaceae</taxon>
        <taxon>Actinopolymorpha</taxon>
    </lineage>
</organism>
<keyword evidence="9" id="KW-1185">Reference proteome</keyword>
<comment type="caution">
    <text evidence="8">The sequence shown here is derived from an EMBL/GenBank/DDBJ whole genome shotgun (WGS) entry which is preliminary data.</text>
</comment>
<feature type="compositionally biased region" description="Low complexity" evidence="5">
    <location>
        <begin position="215"/>
        <end position="230"/>
    </location>
</feature>
<dbReference type="InterPro" id="IPR036259">
    <property type="entry name" value="MFS_trans_sf"/>
</dbReference>
<feature type="transmembrane region" description="Helical" evidence="6">
    <location>
        <begin position="400"/>
        <end position="422"/>
    </location>
</feature>
<feature type="compositionally biased region" description="Basic and acidic residues" evidence="5">
    <location>
        <begin position="430"/>
        <end position="459"/>
    </location>
</feature>
<evidence type="ECO:0000259" key="7">
    <source>
        <dbReference type="PROSITE" id="PS50850"/>
    </source>
</evidence>
<feature type="domain" description="Major facilitator superfamily (MFS) profile" evidence="7">
    <location>
        <begin position="20"/>
        <end position="427"/>
    </location>
</feature>
<evidence type="ECO:0000313" key="8">
    <source>
        <dbReference type="EMBL" id="NYH84456.1"/>
    </source>
</evidence>
<dbReference type="CDD" id="cd17355">
    <property type="entry name" value="MFS_YcxA_like"/>
    <property type="match status" value="1"/>
</dbReference>
<evidence type="ECO:0000256" key="5">
    <source>
        <dbReference type="SAM" id="MobiDB-lite"/>
    </source>
</evidence>
<feature type="transmembrane region" description="Helical" evidence="6">
    <location>
        <begin position="281"/>
        <end position="303"/>
    </location>
</feature>
<dbReference type="EMBL" id="JACBZA010000001">
    <property type="protein sequence ID" value="NYH84456.1"/>
    <property type="molecule type" value="Genomic_DNA"/>
</dbReference>
<evidence type="ECO:0000256" key="2">
    <source>
        <dbReference type="ARBA" id="ARBA00022692"/>
    </source>
</evidence>
<feature type="region of interest" description="Disordered" evidence="5">
    <location>
        <begin position="207"/>
        <end position="230"/>
    </location>
</feature>
<dbReference type="Gene3D" id="1.20.1250.20">
    <property type="entry name" value="MFS general substrate transporter like domains"/>
    <property type="match status" value="2"/>
</dbReference>
<dbReference type="InterPro" id="IPR050327">
    <property type="entry name" value="Proton-linked_MCT"/>
</dbReference>
<evidence type="ECO:0000256" key="3">
    <source>
        <dbReference type="ARBA" id="ARBA00022989"/>
    </source>
</evidence>
<name>A0ABX2S491_9ACTN</name>
<evidence type="ECO:0000256" key="1">
    <source>
        <dbReference type="ARBA" id="ARBA00004651"/>
    </source>
</evidence>